<evidence type="ECO:0000256" key="1">
    <source>
        <dbReference type="ARBA" id="ARBA00012417"/>
    </source>
</evidence>
<dbReference type="SUPFAM" id="SSF89550">
    <property type="entry name" value="PHP domain-like"/>
    <property type="match status" value="1"/>
</dbReference>
<evidence type="ECO:0000256" key="7">
    <source>
        <dbReference type="ARBA" id="ARBA00049244"/>
    </source>
</evidence>
<dbReference type="SMART" id="SM00481">
    <property type="entry name" value="POLIIIAc"/>
    <property type="match status" value="1"/>
</dbReference>
<comment type="caution">
    <text evidence="9">The sequence shown here is derived from an EMBL/GenBank/DDBJ whole genome shotgun (WGS) entry which is preliminary data.</text>
</comment>
<dbReference type="GO" id="GO:0003887">
    <property type="term" value="F:DNA-directed DNA polymerase activity"/>
    <property type="evidence" value="ECO:0007669"/>
    <property type="project" value="UniProtKB-KW"/>
</dbReference>
<dbReference type="NCBIfam" id="NF005298">
    <property type="entry name" value="PRK06826.1"/>
    <property type="match status" value="1"/>
</dbReference>
<evidence type="ECO:0000259" key="8">
    <source>
        <dbReference type="SMART" id="SM00481"/>
    </source>
</evidence>
<dbReference type="CDD" id="cd04485">
    <property type="entry name" value="DnaE_OBF"/>
    <property type="match status" value="1"/>
</dbReference>
<dbReference type="GO" id="GO:0006260">
    <property type="term" value="P:DNA replication"/>
    <property type="evidence" value="ECO:0007669"/>
    <property type="project" value="UniProtKB-KW"/>
</dbReference>
<dbReference type="InterPro" id="IPR016195">
    <property type="entry name" value="Pol/histidinol_Pase-like"/>
</dbReference>
<organism evidence="9 10">
    <name type="scientific">Methylacidiphilum caldifontis</name>
    <dbReference type="NCBI Taxonomy" id="2795386"/>
    <lineage>
        <taxon>Bacteria</taxon>
        <taxon>Pseudomonadati</taxon>
        <taxon>Verrucomicrobiota</taxon>
        <taxon>Methylacidiphilae</taxon>
        <taxon>Methylacidiphilales</taxon>
        <taxon>Methylacidiphilaceae</taxon>
        <taxon>Methylacidiphilum (ex Ratnadevi et al. 2023)</taxon>
    </lineage>
</organism>
<keyword evidence="3" id="KW-0808">Transferase</keyword>
<dbReference type="PANTHER" id="PTHR32294">
    <property type="entry name" value="DNA POLYMERASE III SUBUNIT ALPHA"/>
    <property type="match status" value="1"/>
</dbReference>
<keyword evidence="6" id="KW-0239">DNA-directed DNA polymerase</keyword>
<dbReference type="Gene3D" id="1.10.150.870">
    <property type="match status" value="1"/>
</dbReference>
<dbReference type="OrthoDB" id="9803237at2"/>
<dbReference type="RefSeq" id="WP_134440523.1">
    <property type="nucleotide sequence ID" value="NZ_CP065957.1"/>
</dbReference>
<dbReference type="Pfam" id="PF17657">
    <property type="entry name" value="DNA_pol3_finger"/>
    <property type="match status" value="1"/>
</dbReference>
<dbReference type="Gene3D" id="1.10.10.1600">
    <property type="entry name" value="Bacterial DNA polymerase III alpha subunit, thumb domain"/>
    <property type="match status" value="1"/>
</dbReference>
<dbReference type="InterPro" id="IPR004013">
    <property type="entry name" value="PHP_dom"/>
</dbReference>
<evidence type="ECO:0000256" key="6">
    <source>
        <dbReference type="ARBA" id="ARBA00022932"/>
    </source>
</evidence>
<evidence type="ECO:0000313" key="9">
    <source>
        <dbReference type="EMBL" id="TFE67438.1"/>
    </source>
</evidence>
<dbReference type="CDD" id="cd12113">
    <property type="entry name" value="PHP_PolIIIA_DnaE3"/>
    <property type="match status" value="1"/>
</dbReference>
<dbReference type="Proteomes" id="UP000297713">
    <property type="component" value="Unassembled WGS sequence"/>
</dbReference>
<dbReference type="Gene3D" id="3.20.20.140">
    <property type="entry name" value="Metal-dependent hydrolases"/>
    <property type="match status" value="1"/>
</dbReference>
<evidence type="ECO:0000256" key="2">
    <source>
        <dbReference type="ARBA" id="ARBA00019114"/>
    </source>
</evidence>
<dbReference type="GO" id="GO:0008408">
    <property type="term" value="F:3'-5' exonuclease activity"/>
    <property type="evidence" value="ECO:0007669"/>
    <property type="project" value="InterPro"/>
</dbReference>
<protein>
    <recommendedName>
        <fullName evidence="2">DNA polymerase III subunit alpha</fullName>
        <ecNumber evidence="1">2.7.7.7</ecNumber>
    </recommendedName>
</protein>
<dbReference type="Pfam" id="PF02811">
    <property type="entry name" value="PHP"/>
    <property type="match status" value="1"/>
</dbReference>
<keyword evidence="5" id="KW-0235">DNA replication</keyword>
<dbReference type="Pfam" id="PF07733">
    <property type="entry name" value="DNA_pol3_alpha"/>
    <property type="match status" value="1"/>
</dbReference>
<evidence type="ECO:0000313" key="10">
    <source>
        <dbReference type="Proteomes" id="UP000297713"/>
    </source>
</evidence>
<dbReference type="EMBL" id="LXQC01000154">
    <property type="protein sequence ID" value="TFE67438.1"/>
    <property type="molecule type" value="Genomic_DNA"/>
</dbReference>
<dbReference type="Pfam" id="PF14579">
    <property type="entry name" value="HHH_6"/>
    <property type="match status" value="1"/>
</dbReference>
<dbReference type="NCBIfam" id="TIGR00594">
    <property type="entry name" value="polc"/>
    <property type="match status" value="1"/>
</dbReference>
<evidence type="ECO:0000256" key="4">
    <source>
        <dbReference type="ARBA" id="ARBA00022695"/>
    </source>
</evidence>
<keyword evidence="4" id="KW-0548">Nucleotidyltransferase</keyword>
<feature type="domain" description="Polymerase/histidinol phosphatase N-terminal" evidence="8">
    <location>
        <begin position="6"/>
        <end position="73"/>
    </location>
</feature>
<sequence>MSSNFVHLHLHSDYSLLDASARIKDIVGKAKELGMAAVALTDHGNLYGTIEFYKACVSQNIKPIIGCEAYITPGSRFDRKGNRTPIYHMTLLAKNNQGYKNLLRLISLAHLEGFYYKPRIDIDLLKEYGRGLIGTSGCMNGAIPQKILEGDLKTARKIAEELSQIFEPDCFYLEIQNHGLKEEKEIREVLADFAQSMGLPLVATNDVHYIEQEDAQFHDVLLCIGTASQIHDTKRKKYPCSEFFFKTPQQMAELFKEYPQAVENTLNIANSCDVTIELGKNHYPTYNPPPPYKSQEEYLRKLCYEGLQKRYAPNINEKIKERLEYELSVIEKTGFSSYFLIVWDFIHYAKKEGIPVGPGRGSAAGSLTAYVLEITDIDPLKYGLVFERFLNPQRVSPPDIDIDFCYNRRSEVIDYVRKKYGEYSVAQIITFGTLGAKMAVRDVGRVLGLSYQEADRIAKMIPADPQVTLEKSRELNPLLDELWTNDPQSREVLNIATKLEGLTRQAGVHAAGVVISEGELLNFIPLTRGEQGEIVTQWSMEPIAEIGLLKMDFLGLKTLTVISECLDLIKEKKNIQLDPRQFPLDDKKTYELLGRGHTIGVFQLESAGMVDLAKKLKPGNIEDIIALVALYRPGPMENIPAYADRKLGKVPITYDHPLLEPILKDTYGVMIYQEQVMQAANVLAGYSLGDSDLLRRAMGKKKPEEMRKQRDQFIKGCKEKNGIPEDKAIQIFETLEKFAGYGFNKAHSACYGYLAYITAYLKANYPVFYLCTLLSNESGDAEKIELLVSECRRMGIAVLPPDISKSDVRFSVENGSIRWGLSAIKNVGEAAAKAIVELREKKGSYQSLFDLCFGIGGRIINKKILESLIKSGACDSLGRSRKELLEKLPSILSAGSRSSKERSTGQQNLFEEQSFIYSTDQQPVENFEDYPLHIRLQWEKEFLGTYLSSQPLDEWIPWINLFQNVPICALKEQADSSRIYLPGMITHIEKKTAQKSKKPYFKLILEDQTGQIEVILFKDDLPPSLLDQWTTTAFVVDGHLSSRDNDVSIRAEHIYTIEQALQSLTASLLLTIKEEKWEADSWQKLHKLFLEHPGNIPAQFRCIKKDGTVYTIEVTKEFYVNLSITFLKRLLSVLTLDSISLQLKKPQYNSFSRNKIQ</sequence>
<dbReference type="AlphaFoldDB" id="A0A4Y8PCE0"/>
<gene>
    <name evidence="9" type="ORF">A7Q10_01295</name>
</gene>
<dbReference type="EC" id="2.7.7.7" evidence="1"/>
<dbReference type="PANTHER" id="PTHR32294:SF0">
    <property type="entry name" value="DNA POLYMERASE III SUBUNIT ALPHA"/>
    <property type="match status" value="1"/>
</dbReference>
<evidence type="ECO:0000256" key="5">
    <source>
        <dbReference type="ARBA" id="ARBA00022705"/>
    </source>
</evidence>
<name>A0A4Y8PCE0_9BACT</name>
<dbReference type="InterPro" id="IPR040982">
    <property type="entry name" value="DNA_pol3_finger"/>
</dbReference>
<dbReference type="NCBIfam" id="NF004226">
    <property type="entry name" value="PRK05673.1"/>
    <property type="match status" value="1"/>
</dbReference>
<dbReference type="InterPro" id="IPR029460">
    <property type="entry name" value="DNAPol_HHH"/>
</dbReference>
<comment type="catalytic activity">
    <reaction evidence="7">
        <text>DNA(n) + a 2'-deoxyribonucleoside 5'-triphosphate = DNA(n+1) + diphosphate</text>
        <dbReference type="Rhea" id="RHEA:22508"/>
        <dbReference type="Rhea" id="RHEA-COMP:17339"/>
        <dbReference type="Rhea" id="RHEA-COMP:17340"/>
        <dbReference type="ChEBI" id="CHEBI:33019"/>
        <dbReference type="ChEBI" id="CHEBI:61560"/>
        <dbReference type="ChEBI" id="CHEBI:173112"/>
        <dbReference type="EC" id="2.7.7.7"/>
    </reaction>
</comment>
<keyword evidence="10" id="KW-1185">Reference proteome</keyword>
<evidence type="ECO:0000256" key="3">
    <source>
        <dbReference type="ARBA" id="ARBA00022679"/>
    </source>
</evidence>
<dbReference type="InterPro" id="IPR004805">
    <property type="entry name" value="DnaE2/DnaE/PolC"/>
</dbReference>
<dbReference type="InterPro" id="IPR011708">
    <property type="entry name" value="DNA_pol3_alpha_NTPase_dom"/>
</dbReference>
<dbReference type="InterPro" id="IPR003141">
    <property type="entry name" value="Pol/His_phosphatase_N"/>
</dbReference>
<dbReference type="InterPro" id="IPR041931">
    <property type="entry name" value="DNA_pol3_alpha_thumb_dom"/>
</dbReference>
<accession>A0A4Y8PCE0</accession>
<reference evidence="9 10" key="1">
    <citation type="submission" date="2016-05" db="EMBL/GenBank/DDBJ databases">
        <title>Diversity and Homogeneity among Thermoacidophilic Verrucomicrobia Methanotrophs Linked with Geographical Origin.</title>
        <authorList>
            <person name="Erikstad H.-A."/>
            <person name="Smestad N.B."/>
            <person name="Ceballos R.M."/>
            <person name="Birkeland N.-K."/>
        </authorList>
    </citation>
    <scope>NUCLEOTIDE SEQUENCE [LARGE SCALE GENOMIC DNA]</scope>
    <source>
        <strain evidence="9 10">Phi</strain>
    </source>
</reference>
<proteinExistence type="predicted"/>